<dbReference type="CDD" id="cd00037">
    <property type="entry name" value="CLECT"/>
    <property type="match status" value="1"/>
</dbReference>
<dbReference type="SUPFAM" id="SSF56436">
    <property type="entry name" value="C-type lectin-like"/>
    <property type="match status" value="1"/>
</dbReference>
<keyword evidence="2" id="KW-1185">Reference proteome</keyword>
<dbReference type="OrthoDB" id="5829213at2759"/>
<dbReference type="InterPro" id="IPR016187">
    <property type="entry name" value="CTDL_fold"/>
</dbReference>
<dbReference type="Proteomes" id="UP000268014">
    <property type="component" value="Unassembled WGS sequence"/>
</dbReference>
<protein>
    <submittedName>
        <fullName evidence="3">Late expression factor 11</fullName>
    </submittedName>
</protein>
<dbReference type="PANTHER" id="PTHR31024:SF3">
    <property type="entry name" value="C-TYPE LECTIN-RELATED"/>
    <property type="match status" value="1"/>
</dbReference>
<reference evidence="1 2" key="2">
    <citation type="submission" date="2018-11" db="EMBL/GenBank/DDBJ databases">
        <authorList>
            <consortium name="Pathogen Informatics"/>
        </authorList>
    </citation>
    <scope>NUCLEOTIDE SEQUENCE [LARGE SCALE GENOMIC DNA]</scope>
    <source>
        <strain evidence="1 2">MHpl1</strain>
    </source>
</reference>
<evidence type="ECO:0000313" key="3">
    <source>
        <dbReference type="WBParaSite" id="HPLM_0001872301-mRNA-1"/>
    </source>
</evidence>
<evidence type="ECO:0000313" key="2">
    <source>
        <dbReference type="Proteomes" id="UP000268014"/>
    </source>
</evidence>
<evidence type="ECO:0000313" key="1">
    <source>
        <dbReference type="EMBL" id="VDO72749.1"/>
    </source>
</evidence>
<dbReference type="EMBL" id="UZAF01020760">
    <property type="protein sequence ID" value="VDO72749.1"/>
    <property type="molecule type" value="Genomic_DNA"/>
</dbReference>
<proteinExistence type="predicted"/>
<name>A0A0N4X2Y1_HAEPC</name>
<dbReference type="WBParaSite" id="HPLM_0001872301-mRNA-1">
    <property type="protein sequence ID" value="HPLM_0001872301-mRNA-1"/>
    <property type="gene ID" value="HPLM_0001872301"/>
</dbReference>
<dbReference type="AlphaFoldDB" id="A0A0N4X2Y1"/>
<accession>A0A0N4X2Y1</accession>
<gene>
    <name evidence="1" type="ORF">HPLM_LOCUS18715</name>
</gene>
<reference evidence="3" key="1">
    <citation type="submission" date="2017-02" db="UniProtKB">
        <authorList>
            <consortium name="WormBaseParasite"/>
        </authorList>
    </citation>
    <scope>IDENTIFICATION</scope>
</reference>
<organism evidence="3">
    <name type="scientific">Haemonchus placei</name>
    <name type="common">Barber's pole worm</name>
    <dbReference type="NCBI Taxonomy" id="6290"/>
    <lineage>
        <taxon>Eukaryota</taxon>
        <taxon>Metazoa</taxon>
        <taxon>Ecdysozoa</taxon>
        <taxon>Nematoda</taxon>
        <taxon>Chromadorea</taxon>
        <taxon>Rhabditida</taxon>
        <taxon>Rhabditina</taxon>
        <taxon>Rhabditomorpha</taxon>
        <taxon>Strongyloidea</taxon>
        <taxon>Trichostrongylidae</taxon>
        <taxon>Haemonchus</taxon>
    </lineage>
</organism>
<dbReference type="PANTHER" id="PTHR31024">
    <property type="entry name" value="C-TYPE LECTIN"/>
    <property type="match status" value="1"/>
</dbReference>
<sequence>MLDTLASPGYTLTNRFNKVDVRQLHQLFCKANCFCPIYYKEFTTQNDVPYGGCYRKSTLPAIHSLAQRSCNRHYDGVIATVRTREKMEFLTQYWRYAYVNYCIARKIRSDAIVNQNRKGFPIHMDVFKVIAQIVLSTSFAVVVPCAREKKTTIKPVSAAAEVKVMPAQLRQIMEAEQMAKASKGYDSYDVELDDSDLPK</sequence>